<evidence type="ECO:0000256" key="3">
    <source>
        <dbReference type="ARBA" id="ARBA00023098"/>
    </source>
</evidence>
<keyword evidence="4" id="KW-0812">Transmembrane</keyword>
<proteinExistence type="predicted"/>
<reference evidence="5 6" key="1">
    <citation type="submission" date="2020-04" db="EMBL/GenBank/DDBJ databases">
        <title>Genome sequencing of novel species.</title>
        <authorList>
            <person name="Heo J."/>
            <person name="Kim S.-J."/>
            <person name="Kim J.-S."/>
            <person name="Hong S.-B."/>
            <person name="Kwon S.-W."/>
        </authorList>
    </citation>
    <scope>NUCLEOTIDE SEQUENCE [LARGE SCALE GENOMIC DNA]</scope>
    <source>
        <strain evidence="5 6">MFER-1</strain>
    </source>
</reference>
<name>A0A7Z2VQF5_9BACL</name>
<dbReference type="Gene3D" id="3.40.50.1820">
    <property type="entry name" value="alpha/beta hydrolase"/>
    <property type="match status" value="1"/>
</dbReference>
<keyword evidence="1 5" id="KW-0378">Hydrolase</keyword>
<dbReference type="RefSeq" id="WP_169283458.1">
    <property type="nucleotide sequence ID" value="NZ_CP051680.1"/>
</dbReference>
<feature type="transmembrane region" description="Helical" evidence="4">
    <location>
        <begin position="29"/>
        <end position="49"/>
    </location>
</feature>
<evidence type="ECO:0000256" key="2">
    <source>
        <dbReference type="ARBA" id="ARBA00022963"/>
    </source>
</evidence>
<dbReference type="SUPFAM" id="SSF53474">
    <property type="entry name" value="alpha/beta-Hydrolases"/>
    <property type="match status" value="1"/>
</dbReference>
<feature type="transmembrane region" description="Helical" evidence="4">
    <location>
        <begin position="55"/>
        <end position="73"/>
    </location>
</feature>
<evidence type="ECO:0000256" key="4">
    <source>
        <dbReference type="SAM" id="Phobius"/>
    </source>
</evidence>
<keyword evidence="6" id="KW-1185">Reference proteome</keyword>
<accession>A0A7Z2VQF5</accession>
<dbReference type="PANTHER" id="PTHR10272">
    <property type="entry name" value="PLATELET-ACTIVATING FACTOR ACETYLHYDROLASE"/>
    <property type="match status" value="1"/>
</dbReference>
<dbReference type="KEGG" id="cheb:HH215_31240"/>
<dbReference type="GO" id="GO:0016042">
    <property type="term" value="P:lipid catabolic process"/>
    <property type="evidence" value="ECO:0007669"/>
    <property type="project" value="UniProtKB-KW"/>
</dbReference>
<dbReference type="PANTHER" id="PTHR10272:SF0">
    <property type="entry name" value="PLATELET-ACTIVATING FACTOR ACETYLHYDROLASE"/>
    <property type="match status" value="1"/>
</dbReference>
<dbReference type="Pfam" id="PF03403">
    <property type="entry name" value="PAF-AH_p_II"/>
    <property type="match status" value="2"/>
</dbReference>
<keyword evidence="2" id="KW-0442">Lipid degradation</keyword>
<dbReference type="Proteomes" id="UP000502248">
    <property type="component" value="Chromosome"/>
</dbReference>
<feature type="transmembrane region" description="Helical" evidence="4">
    <location>
        <begin position="6"/>
        <end position="22"/>
    </location>
</feature>
<evidence type="ECO:0000313" key="5">
    <source>
        <dbReference type="EMBL" id="QJD87212.1"/>
    </source>
</evidence>
<sequence length="488" mass="54695">MRFWEIVLVVVNFGLLYGVIMKRKKVGPAIGSLWTLAVAYLAAIVQASVEGASWRMIPAYLTLILLTAYLYVGRDKTKSRKWYTVTIQTVLLTIYLAIAIIPPVAMPIFSFAKLSGSYPVGTMTYHWIDEKRTETWSDVSRTKRELMVQMWYPALEGSGKKPARYVENSPEVKAALAEQFGLPAFAMGHLGLVRTHARPEATLSEAQWRYPVLVFSHGMGGNRNQNTFEVEELASRGYIVVGIDHAYQSGATVYPDGRTAKFNIENQPTTKAGFDELMSVWTADAAFVLDQLERLNRGGESDRFANRLDLVRIGMFGHSYGGAAAAQMLARDARVKAAIDMDGGMFGEPLPAGGVGKPFLLMNAQGTLDADRFEEGLDSSTREELYEITGRNREAVEKDFYDLMRRFKDAVANDGFSMVIPHSTHISFSDYSLYSLLFRAKGEQPKQIHRIVNEFTLAFFERYLNGADDSVLRQLDAKYPEVNFKTNK</sequence>
<gene>
    <name evidence="5" type="ORF">HH215_31240</name>
</gene>
<organism evidence="5 6">
    <name type="scientific">Cohnella herbarum</name>
    <dbReference type="NCBI Taxonomy" id="2728023"/>
    <lineage>
        <taxon>Bacteria</taxon>
        <taxon>Bacillati</taxon>
        <taxon>Bacillota</taxon>
        <taxon>Bacilli</taxon>
        <taxon>Bacillales</taxon>
        <taxon>Paenibacillaceae</taxon>
        <taxon>Cohnella</taxon>
    </lineage>
</organism>
<dbReference type="InterPro" id="IPR029058">
    <property type="entry name" value="AB_hydrolase_fold"/>
</dbReference>
<evidence type="ECO:0000256" key="1">
    <source>
        <dbReference type="ARBA" id="ARBA00022801"/>
    </source>
</evidence>
<keyword evidence="3" id="KW-0443">Lipid metabolism</keyword>
<evidence type="ECO:0000313" key="6">
    <source>
        <dbReference type="Proteomes" id="UP000502248"/>
    </source>
</evidence>
<dbReference type="EMBL" id="CP051680">
    <property type="protein sequence ID" value="QJD87212.1"/>
    <property type="molecule type" value="Genomic_DNA"/>
</dbReference>
<feature type="transmembrane region" description="Helical" evidence="4">
    <location>
        <begin position="85"/>
        <end position="109"/>
    </location>
</feature>
<keyword evidence="4" id="KW-0472">Membrane</keyword>
<keyword evidence="4" id="KW-1133">Transmembrane helix</keyword>
<dbReference type="GO" id="GO:0003847">
    <property type="term" value="F:1-alkyl-2-acetylglycerophosphocholine esterase activity"/>
    <property type="evidence" value="ECO:0007669"/>
    <property type="project" value="TreeGrafter"/>
</dbReference>
<dbReference type="AlphaFoldDB" id="A0A7Z2VQF5"/>
<protein>
    <submittedName>
        <fullName evidence="5">Carboxylic ester hydrolase</fullName>
    </submittedName>
</protein>